<feature type="domain" description="EGF-like" evidence="6">
    <location>
        <begin position="191"/>
        <end position="231"/>
    </location>
</feature>
<dbReference type="PROSITE" id="PS00022">
    <property type="entry name" value="EGF_1"/>
    <property type="match status" value="1"/>
</dbReference>
<dbReference type="InterPro" id="IPR044865">
    <property type="entry name" value="MRH_dom"/>
</dbReference>
<keyword evidence="4" id="KW-0812">Transmembrane</keyword>
<dbReference type="SUPFAM" id="SSF50911">
    <property type="entry name" value="Mannose 6-phosphate receptor domain"/>
    <property type="match status" value="1"/>
</dbReference>
<evidence type="ECO:0000313" key="8">
    <source>
        <dbReference type="EMBL" id="OAO12844.1"/>
    </source>
</evidence>
<accession>A0A196SA19</accession>
<feature type="disulfide bond" evidence="3">
    <location>
        <begin position="221"/>
        <end position="230"/>
    </location>
</feature>
<dbReference type="InterPro" id="IPR000742">
    <property type="entry name" value="EGF"/>
</dbReference>
<dbReference type="OrthoDB" id="195884at2759"/>
<dbReference type="PROSITE" id="PS51914">
    <property type="entry name" value="MRH"/>
    <property type="match status" value="1"/>
</dbReference>
<keyword evidence="1 5" id="KW-0732">Signal</keyword>
<organism evidence="8 9">
    <name type="scientific">Blastocystis sp. subtype 1 (strain ATCC 50177 / NandII)</name>
    <dbReference type="NCBI Taxonomy" id="478820"/>
    <lineage>
        <taxon>Eukaryota</taxon>
        <taxon>Sar</taxon>
        <taxon>Stramenopiles</taxon>
        <taxon>Bigyra</taxon>
        <taxon>Opalozoa</taxon>
        <taxon>Opalinata</taxon>
        <taxon>Blastocystidae</taxon>
        <taxon>Blastocystis</taxon>
    </lineage>
</organism>
<evidence type="ECO:0000256" key="4">
    <source>
        <dbReference type="SAM" id="Phobius"/>
    </source>
</evidence>
<evidence type="ECO:0000256" key="1">
    <source>
        <dbReference type="ARBA" id="ARBA00022729"/>
    </source>
</evidence>
<feature type="transmembrane region" description="Helical" evidence="4">
    <location>
        <begin position="246"/>
        <end position="267"/>
    </location>
</feature>
<comment type="caution">
    <text evidence="3">Lacks conserved residue(s) required for the propagation of feature annotation.</text>
</comment>
<gene>
    <name evidence="8" type="ORF">AV274_5494</name>
</gene>
<evidence type="ECO:0000313" key="9">
    <source>
        <dbReference type="Proteomes" id="UP000078348"/>
    </source>
</evidence>
<feature type="domain" description="MRH" evidence="7">
    <location>
        <begin position="19"/>
        <end position="192"/>
    </location>
</feature>
<dbReference type="PROSITE" id="PS50026">
    <property type="entry name" value="EGF_3"/>
    <property type="match status" value="1"/>
</dbReference>
<name>A0A196SA19_BLAHN</name>
<keyword evidence="4" id="KW-1133">Transmembrane helix</keyword>
<feature type="chain" id="PRO_5008274485" evidence="5">
    <location>
        <begin position="18"/>
        <end position="289"/>
    </location>
</feature>
<keyword evidence="3" id="KW-0245">EGF-like domain</keyword>
<dbReference type="Proteomes" id="UP000078348">
    <property type="component" value="Unassembled WGS sequence"/>
</dbReference>
<comment type="caution">
    <text evidence="8">The sequence shown here is derived from an EMBL/GenBank/DDBJ whole genome shotgun (WGS) entry which is preliminary data.</text>
</comment>
<sequence length="289" mass="31586">MNYICVAFIALLGLATAATDCTWTASGTSESFPLSASYDLTPLAGIDYTIMDSQASHVASRNFTYVFNVCGVVNNVPITKAGEGSVCYAQGSKDPVHYPAYQVSQSSDQCLRLGSDATKENTRWSLVDNTDPTVGINYMYINGDDMACPGPRSFWLELTCKDNEYNIPDEEPVFETNCVYKVSIDSIYGCPIECGLSRGLLCGKRGLCKFDLDTRKPHCYCQKGFTGYSCSDRGDNKAEGFTNTTFLLAGVLGMLVLVELAVIMMWGKVKRLRLDPSAYTNFATADELA</sequence>
<dbReference type="Gene3D" id="2.70.130.10">
    <property type="entry name" value="Mannose-6-phosphate receptor binding domain"/>
    <property type="match status" value="1"/>
</dbReference>
<keyword evidence="4" id="KW-0472">Membrane</keyword>
<keyword evidence="9" id="KW-1185">Reference proteome</keyword>
<dbReference type="EMBL" id="LXWW01000508">
    <property type="protein sequence ID" value="OAO12844.1"/>
    <property type="molecule type" value="Genomic_DNA"/>
</dbReference>
<evidence type="ECO:0000256" key="5">
    <source>
        <dbReference type="SAM" id="SignalP"/>
    </source>
</evidence>
<dbReference type="AlphaFoldDB" id="A0A196SA19"/>
<evidence type="ECO:0000259" key="6">
    <source>
        <dbReference type="PROSITE" id="PS50026"/>
    </source>
</evidence>
<keyword evidence="2 3" id="KW-1015">Disulfide bond</keyword>
<protein>
    <submittedName>
        <fullName evidence="8">Uncharacterized protein</fullName>
    </submittedName>
</protein>
<proteinExistence type="predicted"/>
<feature type="disulfide bond" evidence="3">
    <location>
        <begin position="202"/>
        <end position="219"/>
    </location>
</feature>
<evidence type="ECO:0000259" key="7">
    <source>
        <dbReference type="PROSITE" id="PS51914"/>
    </source>
</evidence>
<dbReference type="InterPro" id="IPR009011">
    <property type="entry name" value="Man6P_isomerase_rcpt-bd_dom_sf"/>
</dbReference>
<dbReference type="PROSITE" id="PS01186">
    <property type="entry name" value="EGF_2"/>
    <property type="match status" value="1"/>
</dbReference>
<evidence type="ECO:0000256" key="3">
    <source>
        <dbReference type="PROSITE-ProRule" id="PRU00076"/>
    </source>
</evidence>
<evidence type="ECO:0000256" key="2">
    <source>
        <dbReference type="ARBA" id="ARBA00023157"/>
    </source>
</evidence>
<feature type="signal peptide" evidence="5">
    <location>
        <begin position="1"/>
        <end position="17"/>
    </location>
</feature>
<reference evidence="8 9" key="1">
    <citation type="submission" date="2016-05" db="EMBL/GenBank/DDBJ databases">
        <title>Nuclear genome of Blastocystis sp. subtype 1 NandII.</title>
        <authorList>
            <person name="Gentekaki E."/>
            <person name="Curtis B."/>
            <person name="Stairs C."/>
            <person name="Eme L."/>
            <person name="Herman E."/>
            <person name="Klimes V."/>
            <person name="Arias M.C."/>
            <person name="Elias M."/>
            <person name="Hilliou F."/>
            <person name="Klute M."/>
            <person name="Malik S.-B."/>
            <person name="Pightling A."/>
            <person name="Rachubinski R."/>
            <person name="Salas D."/>
            <person name="Schlacht A."/>
            <person name="Suga H."/>
            <person name="Archibald J."/>
            <person name="Ball S.G."/>
            <person name="Clark G."/>
            <person name="Dacks J."/>
            <person name="Van Der Giezen M."/>
            <person name="Tsaousis A."/>
            <person name="Roger A."/>
        </authorList>
    </citation>
    <scope>NUCLEOTIDE SEQUENCE [LARGE SCALE GENOMIC DNA]</scope>
    <source>
        <strain evidence="9">ATCC 50177 / NandII</strain>
    </source>
</reference>